<dbReference type="OrthoDB" id="272987at2759"/>
<dbReference type="Proteomes" id="UP000078559">
    <property type="component" value="Chromosome 8"/>
</dbReference>
<dbReference type="GO" id="GO:0000139">
    <property type="term" value="C:Golgi membrane"/>
    <property type="evidence" value="ECO:0007669"/>
    <property type="project" value="UniProtKB-SubCell"/>
</dbReference>
<keyword evidence="4 10" id="KW-0813">Transport</keyword>
<accession>A0A194W842</accession>
<evidence type="ECO:0000256" key="10">
    <source>
        <dbReference type="RuleBase" id="RU365075"/>
    </source>
</evidence>
<evidence type="ECO:0000256" key="7">
    <source>
        <dbReference type="ARBA" id="ARBA00023136"/>
    </source>
</evidence>
<evidence type="ECO:0000256" key="2">
    <source>
        <dbReference type="ARBA" id="ARBA00011023"/>
    </source>
</evidence>
<feature type="compositionally biased region" description="Polar residues" evidence="11">
    <location>
        <begin position="25"/>
        <end position="35"/>
    </location>
</feature>
<dbReference type="GO" id="GO:0015031">
    <property type="term" value="P:protein transport"/>
    <property type="evidence" value="ECO:0007669"/>
    <property type="project" value="UniProtKB-KW"/>
</dbReference>
<evidence type="ECO:0000259" key="12">
    <source>
        <dbReference type="Pfam" id="PF06419"/>
    </source>
</evidence>
<comment type="function">
    <text evidence="9">Acts as a component of the peripheral membrane COG complex that is involved in intra-Golgi protein trafficking. COG is located at the cis-Golgi, and regulates tethering of retrograde intra-Golgi vesicles and possibly a number of other membrane trafficking events.</text>
</comment>
<keyword evidence="6 10" id="KW-0333">Golgi apparatus</keyword>
<evidence type="ECO:0000256" key="1">
    <source>
        <dbReference type="ARBA" id="ARBA00004395"/>
    </source>
</evidence>
<comment type="similarity">
    <text evidence="2 10">Belongs to the COG6 family.</text>
</comment>
<evidence type="ECO:0000256" key="9">
    <source>
        <dbReference type="ARBA" id="ARBA00043873"/>
    </source>
</evidence>
<evidence type="ECO:0000256" key="11">
    <source>
        <dbReference type="SAM" id="MobiDB-lite"/>
    </source>
</evidence>
<dbReference type="InterPro" id="IPR010490">
    <property type="entry name" value="COG6"/>
</dbReference>
<dbReference type="GO" id="GO:0006891">
    <property type="term" value="P:intra-Golgi vesicle-mediated transport"/>
    <property type="evidence" value="ECO:0007669"/>
    <property type="project" value="UniProtKB-UniRule"/>
</dbReference>
<dbReference type="GO" id="GO:0017119">
    <property type="term" value="C:Golgi transport complex"/>
    <property type="evidence" value="ECO:0007669"/>
    <property type="project" value="UniProtKB-UniRule"/>
</dbReference>
<dbReference type="AlphaFoldDB" id="A0A194W842"/>
<keyword evidence="15" id="KW-1185">Reference proteome</keyword>
<protein>
    <recommendedName>
        <fullName evidence="3 10">Conserved oligomeric Golgi complex subunit 6</fullName>
        <shortName evidence="10">COG complex subunit 6</shortName>
    </recommendedName>
    <alternativeName>
        <fullName evidence="8 10">Component of oligomeric Golgi complex 6</fullName>
    </alternativeName>
</protein>
<evidence type="ECO:0000256" key="4">
    <source>
        <dbReference type="ARBA" id="ARBA00022448"/>
    </source>
</evidence>
<evidence type="ECO:0000259" key="13">
    <source>
        <dbReference type="Pfam" id="PF20653"/>
    </source>
</evidence>
<evidence type="ECO:0000256" key="5">
    <source>
        <dbReference type="ARBA" id="ARBA00022927"/>
    </source>
</evidence>
<name>A0A194W842_CYTMA</name>
<dbReference type="InterPro" id="IPR048368">
    <property type="entry name" value="COG6_N"/>
</dbReference>
<gene>
    <name evidence="14" type="ORF">VM1G_07912</name>
</gene>
<feature type="region of interest" description="Disordered" evidence="11">
    <location>
        <begin position="1"/>
        <end position="35"/>
    </location>
</feature>
<evidence type="ECO:0000256" key="3">
    <source>
        <dbReference type="ARBA" id="ARBA00020973"/>
    </source>
</evidence>
<comment type="function">
    <text evidence="10">Acts as component of the peripheral membrane COG complex that is involved in intra-Golgi protein trafficking. COG is located at the cis-Golgi, and regulates tethering of retrograde intra-Golgi vesicles and possibly a number of other membrane trafficking events.</text>
</comment>
<sequence>MSSESPISPGHVPLRSSFDSFPGSVPQTPTTASSFKGYNPFSSKVTAVLATSYADSEFRDALSLSDDRGISNSAATRRQVRLQLQKEVIDSNGDIIAEFGRVSDQLRRIGVTITKLNRSYDEMKAHISAAHESTAPVIRDASSLMTQRHQVETKQHLLGVFKKYFILSEDELAALTSTAEPVDDLFFTVLSKAKKIRKDCEILLGFESQALGLEIMEHTSKNLNLAFQKLYRWIQREFKTLNLENPQMGSPMRRALRVLAERPSLFQNCLDLFAETREQVLSDSFYTALTGSSSSGVEDRSVKPIELAAHDPLRYVGDMLAWMHSAAVSERESLEILFLSEGDEIAKGIKAGRENEIWRLVDEDDSGGTPAFDPVQALNELVDRDMSGAARVLRQRVEQVIQANEEVILAYKLANLLNFYRVTFSKLLSTESVLVESLQGLEAEALRQFRSLMRDYVGNIQGEFQHTPASLEPPEFLYEALEQLSAVMKTYDTSLTSTESREADFQPILAEAFDPFISGCQNLAKNLESPSDSIFSINCAHAAINALSSFDFARGRSGELQEQVDEHSRALVDHQYAFFKRESGLESALTALEPLTDKKEDIESMRMLEPFQPASLELASRTLDNFLASALMDAMENIQALQDSRIAREITEEAAERFCADFGRLEDILMSADEMAELRGSASAHDGEQDIQSLRTAFPRTADEIRVLLS</sequence>
<dbReference type="EMBL" id="CM003105">
    <property type="protein sequence ID" value="KUI72253.1"/>
    <property type="molecule type" value="Genomic_DNA"/>
</dbReference>
<evidence type="ECO:0000256" key="8">
    <source>
        <dbReference type="ARBA" id="ARBA00031348"/>
    </source>
</evidence>
<feature type="domain" description="Conserved Oligomeric Golgi complex subunit 6 C-terminal" evidence="13">
    <location>
        <begin position="209"/>
        <end position="709"/>
    </location>
</feature>
<dbReference type="SMART" id="SM01087">
    <property type="entry name" value="COG6"/>
    <property type="match status" value="1"/>
</dbReference>
<dbReference type="Pfam" id="PF06419">
    <property type="entry name" value="COG6_N"/>
    <property type="match status" value="1"/>
</dbReference>
<reference evidence="14" key="1">
    <citation type="submission" date="2014-12" db="EMBL/GenBank/DDBJ databases">
        <title>Genome Sequence of Valsa Canker Pathogens Uncovers a Specific Adaption of Colonization on Woody Bark.</title>
        <authorList>
            <person name="Yin Z."/>
            <person name="Liu H."/>
            <person name="Gao X."/>
            <person name="Li Z."/>
            <person name="Song N."/>
            <person name="Ke X."/>
            <person name="Dai Q."/>
            <person name="Wu Y."/>
            <person name="Sun Y."/>
            <person name="Xu J.-R."/>
            <person name="Kang Z.K."/>
            <person name="Wang L."/>
            <person name="Huang L."/>
        </authorList>
    </citation>
    <scope>NUCLEOTIDE SEQUENCE [LARGE SCALE GENOMIC DNA]</scope>
    <source>
        <strain evidence="14">03-8</strain>
    </source>
</reference>
<proteinExistence type="inferred from homology"/>
<organism evidence="14 15">
    <name type="scientific">Cytospora mali</name>
    <name type="common">Apple Valsa canker fungus</name>
    <name type="synonym">Valsa mali</name>
    <dbReference type="NCBI Taxonomy" id="578113"/>
    <lineage>
        <taxon>Eukaryota</taxon>
        <taxon>Fungi</taxon>
        <taxon>Dikarya</taxon>
        <taxon>Ascomycota</taxon>
        <taxon>Pezizomycotina</taxon>
        <taxon>Sordariomycetes</taxon>
        <taxon>Sordariomycetidae</taxon>
        <taxon>Diaporthales</taxon>
        <taxon>Cytosporaceae</taxon>
        <taxon>Cytospora</taxon>
    </lineage>
</organism>
<evidence type="ECO:0000256" key="6">
    <source>
        <dbReference type="ARBA" id="ARBA00023034"/>
    </source>
</evidence>
<comment type="subcellular location">
    <subcellularLocation>
        <location evidence="1 10">Golgi apparatus membrane</location>
        <topology evidence="1 10">Peripheral membrane protein</topology>
    </subcellularLocation>
</comment>
<dbReference type="Pfam" id="PF20653">
    <property type="entry name" value="COG6_C"/>
    <property type="match status" value="1"/>
</dbReference>
<dbReference type="SMR" id="A0A194W842"/>
<keyword evidence="7 10" id="KW-0472">Membrane</keyword>
<evidence type="ECO:0000313" key="15">
    <source>
        <dbReference type="Proteomes" id="UP000078559"/>
    </source>
</evidence>
<feature type="domain" description="Conserved oligomeric complex COG6 N-terminal" evidence="12">
    <location>
        <begin position="66"/>
        <end position="178"/>
    </location>
</feature>
<comment type="subunit">
    <text evidence="10">Component of the conserved oligomeric Golgi complex.</text>
</comment>
<evidence type="ECO:0000313" key="14">
    <source>
        <dbReference type="EMBL" id="KUI72253.1"/>
    </source>
</evidence>
<dbReference type="PANTHER" id="PTHR21506:SF0">
    <property type="entry name" value="CONSERVED OLIGOMERIC GOLGI COMPLEX SUBUNIT 6"/>
    <property type="match status" value="1"/>
</dbReference>
<dbReference type="InterPro" id="IPR048369">
    <property type="entry name" value="COG6_C"/>
</dbReference>
<dbReference type="PANTHER" id="PTHR21506">
    <property type="entry name" value="COMPONENT OF OLIGOMERIC GOLGI COMPLEX 6"/>
    <property type="match status" value="1"/>
</dbReference>
<keyword evidence="5 10" id="KW-0653">Protein transport</keyword>